<dbReference type="AlphaFoldDB" id="A0AAU1U2G7"/>
<name>A0AAU1U2G7_9ACTN</name>
<feature type="compositionally biased region" description="Basic and acidic residues" evidence="1">
    <location>
        <begin position="17"/>
        <end position="30"/>
    </location>
</feature>
<dbReference type="EMBL" id="CP108195">
    <property type="protein sequence ID" value="WTS10622.1"/>
    <property type="molecule type" value="Genomic_DNA"/>
</dbReference>
<reference evidence="2" key="1">
    <citation type="submission" date="2022-10" db="EMBL/GenBank/DDBJ databases">
        <title>The complete genomes of actinobacterial strains from the NBC collection.</title>
        <authorList>
            <person name="Joergensen T.S."/>
            <person name="Alvarez Arevalo M."/>
            <person name="Sterndorff E.B."/>
            <person name="Faurdal D."/>
            <person name="Vuksanovic O."/>
            <person name="Mourched A.-S."/>
            <person name="Charusanti P."/>
            <person name="Shaw S."/>
            <person name="Blin K."/>
            <person name="Weber T."/>
        </authorList>
    </citation>
    <scope>NUCLEOTIDE SEQUENCE</scope>
    <source>
        <strain evidence="2">NBC_00119</strain>
    </source>
</reference>
<proteinExistence type="predicted"/>
<accession>A0AAU1U2G7</accession>
<evidence type="ECO:0000256" key="1">
    <source>
        <dbReference type="SAM" id="MobiDB-lite"/>
    </source>
</evidence>
<gene>
    <name evidence="2" type="ORF">OHU69_05795</name>
</gene>
<organism evidence="2">
    <name type="scientific">Streptomyces sp. NBC_00119</name>
    <dbReference type="NCBI Taxonomy" id="2975659"/>
    <lineage>
        <taxon>Bacteria</taxon>
        <taxon>Bacillati</taxon>
        <taxon>Actinomycetota</taxon>
        <taxon>Actinomycetes</taxon>
        <taxon>Kitasatosporales</taxon>
        <taxon>Streptomycetaceae</taxon>
        <taxon>Streptomyces</taxon>
    </lineage>
</organism>
<feature type="region of interest" description="Disordered" evidence="1">
    <location>
        <begin position="1"/>
        <end position="63"/>
    </location>
</feature>
<sequence length="63" mass="7049">MSKKQSRQNRGARSGGHGHDHSSTAEKRATPEPTTKATDPSEEPARRISEHHSHKQPRKFGHN</sequence>
<feature type="compositionally biased region" description="Basic residues" evidence="1">
    <location>
        <begin position="52"/>
        <end position="63"/>
    </location>
</feature>
<protein>
    <submittedName>
        <fullName evidence="2">Uncharacterized protein</fullName>
    </submittedName>
</protein>
<evidence type="ECO:0000313" key="2">
    <source>
        <dbReference type="EMBL" id="WTS10622.1"/>
    </source>
</evidence>